<name>A0A6B3SZ09_9BURK</name>
<reference evidence="3 4" key="1">
    <citation type="submission" date="2020-02" db="EMBL/GenBank/DDBJ databases">
        <authorList>
            <person name="Kim M.K."/>
        </authorList>
    </citation>
    <scope>NUCLEOTIDE SEQUENCE [LARGE SCALE GENOMIC DNA]</scope>
    <source>
        <strain evidence="3 4">17J57-3</strain>
    </source>
</reference>
<dbReference type="EMBL" id="JAAIVB010000072">
    <property type="protein sequence ID" value="NEX63519.1"/>
    <property type="molecule type" value="Genomic_DNA"/>
</dbReference>
<feature type="region of interest" description="Disordered" evidence="1">
    <location>
        <begin position="20"/>
        <end position="107"/>
    </location>
</feature>
<evidence type="ECO:0000313" key="4">
    <source>
        <dbReference type="Proteomes" id="UP000482155"/>
    </source>
</evidence>
<keyword evidence="4" id="KW-1185">Reference proteome</keyword>
<feature type="chain" id="PRO_5025588421" description="Collagen-like protein" evidence="2">
    <location>
        <begin position="20"/>
        <end position="399"/>
    </location>
</feature>
<accession>A0A6B3SZ09</accession>
<sequence>MISKKRLIPVILAAMFVTACGGGSDSTSSTSGTTTTGASNTPATTGTTATPTTPATTGSTATPTTPATGTTSTPPTTGATGTTGTPGATGTTTGTTPATTGTTATGPASDAKLAGFMEMVANQILYIRTNRVIYLPVGLNVFEGQTGIVDIASGSAVTPIAGLESFAASQGCNAQNDGVCGVQPTAAAPAAPLAGFGIRLDKNVLTSDATQQVAGQKVVGRIGFDLTELSNSPGIAAGQSPEIMRFILDNVEMATNAAGQLDTVNVQAGAKLHVYGKTASGAEIRTDLPLPQGSVKLIQLTDIPDRGSDTGSQILYMDLEKAFSQAGQSLAGLEQISGHFAMHVTFSSFSRIFRPAAAATAEFPAVAAKDLVGSDITVNSEPTVSGAGINGTAWIRMFP</sequence>
<evidence type="ECO:0008006" key="5">
    <source>
        <dbReference type="Google" id="ProtNLM"/>
    </source>
</evidence>
<comment type="caution">
    <text evidence="3">The sequence shown here is derived from an EMBL/GenBank/DDBJ whole genome shotgun (WGS) entry which is preliminary data.</text>
</comment>
<dbReference type="RefSeq" id="WP_163967452.1">
    <property type="nucleotide sequence ID" value="NZ_JAAIVB010000072.1"/>
</dbReference>
<evidence type="ECO:0000313" key="3">
    <source>
        <dbReference type="EMBL" id="NEX63519.1"/>
    </source>
</evidence>
<protein>
    <recommendedName>
        <fullName evidence="5">Collagen-like protein</fullName>
    </recommendedName>
</protein>
<dbReference type="Proteomes" id="UP000482155">
    <property type="component" value="Unassembled WGS sequence"/>
</dbReference>
<feature type="compositionally biased region" description="Low complexity" evidence="1">
    <location>
        <begin position="25"/>
        <end position="107"/>
    </location>
</feature>
<organism evidence="3 4">
    <name type="scientific">Noviherbaspirillum galbum</name>
    <dbReference type="NCBI Taxonomy" id="2709383"/>
    <lineage>
        <taxon>Bacteria</taxon>
        <taxon>Pseudomonadati</taxon>
        <taxon>Pseudomonadota</taxon>
        <taxon>Betaproteobacteria</taxon>
        <taxon>Burkholderiales</taxon>
        <taxon>Oxalobacteraceae</taxon>
        <taxon>Noviherbaspirillum</taxon>
    </lineage>
</organism>
<keyword evidence="2" id="KW-0732">Signal</keyword>
<proteinExistence type="predicted"/>
<evidence type="ECO:0000256" key="2">
    <source>
        <dbReference type="SAM" id="SignalP"/>
    </source>
</evidence>
<dbReference type="PROSITE" id="PS51257">
    <property type="entry name" value="PROKAR_LIPOPROTEIN"/>
    <property type="match status" value="1"/>
</dbReference>
<gene>
    <name evidence="3" type="ORF">G3574_20775</name>
</gene>
<dbReference type="AlphaFoldDB" id="A0A6B3SZ09"/>
<evidence type="ECO:0000256" key="1">
    <source>
        <dbReference type="SAM" id="MobiDB-lite"/>
    </source>
</evidence>
<feature type="signal peptide" evidence="2">
    <location>
        <begin position="1"/>
        <end position="19"/>
    </location>
</feature>